<keyword evidence="2" id="KW-1185">Reference proteome</keyword>
<name>A0ABP5E2E1_9ACTN</name>
<organism evidence="1 2">
    <name type="scientific">Catenulispora subtropica</name>
    <dbReference type="NCBI Taxonomy" id="450798"/>
    <lineage>
        <taxon>Bacteria</taxon>
        <taxon>Bacillati</taxon>
        <taxon>Actinomycetota</taxon>
        <taxon>Actinomycetes</taxon>
        <taxon>Catenulisporales</taxon>
        <taxon>Catenulisporaceae</taxon>
        <taxon>Catenulispora</taxon>
    </lineage>
</organism>
<gene>
    <name evidence="1" type="ORF">GCM10009838_61880</name>
</gene>
<evidence type="ECO:0008006" key="3">
    <source>
        <dbReference type="Google" id="ProtNLM"/>
    </source>
</evidence>
<comment type="caution">
    <text evidence="1">The sequence shown here is derived from an EMBL/GenBank/DDBJ whole genome shotgun (WGS) entry which is preliminary data.</text>
</comment>
<proteinExistence type="predicted"/>
<evidence type="ECO:0000313" key="1">
    <source>
        <dbReference type="EMBL" id="GAA1990354.1"/>
    </source>
</evidence>
<accession>A0ABP5E2E1</accession>
<dbReference type="EMBL" id="BAAAQM010000043">
    <property type="protein sequence ID" value="GAA1990354.1"/>
    <property type="molecule type" value="Genomic_DNA"/>
</dbReference>
<evidence type="ECO:0000313" key="2">
    <source>
        <dbReference type="Proteomes" id="UP001499854"/>
    </source>
</evidence>
<dbReference type="RefSeq" id="WP_344660689.1">
    <property type="nucleotide sequence ID" value="NZ_BAAAQM010000043.1"/>
</dbReference>
<dbReference type="Proteomes" id="UP001499854">
    <property type="component" value="Unassembled WGS sequence"/>
</dbReference>
<protein>
    <recommendedName>
        <fullName evidence="3">Response regulator receiver protein</fullName>
    </recommendedName>
</protein>
<reference evidence="2" key="1">
    <citation type="journal article" date="2019" name="Int. J. Syst. Evol. Microbiol.">
        <title>The Global Catalogue of Microorganisms (GCM) 10K type strain sequencing project: providing services to taxonomists for standard genome sequencing and annotation.</title>
        <authorList>
            <consortium name="The Broad Institute Genomics Platform"/>
            <consortium name="The Broad Institute Genome Sequencing Center for Infectious Disease"/>
            <person name="Wu L."/>
            <person name="Ma J."/>
        </authorList>
    </citation>
    <scope>NUCLEOTIDE SEQUENCE [LARGE SCALE GENOMIC DNA]</scope>
    <source>
        <strain evidence="2">JCM 16013</strain>
    </source>
</reference>
<sequence length="283" mass="29749">MSGGIHPAYLMEVPVMGRAVVLCASPIDLAADAFRELSANSAVLVLDVSELAPELSSGPLRLDELQTLLLAGTSQTARDAIWAEVVRRARRDEAWKLAAVGMALPAIRNVAGSLARGFDGDVEELDAEILAGFLSHLAVVDVHAPGIVTKLRWAAFRAGHAVVVAHRRAAANEEEISETASLARPSGHPDLVLTRAVDAGAISEADADLISATRLGGVAMENYAAQLGASYNAVKIRRQRAEARLVAFITGARRPSVDAARVRTIRPAHGAALGRTTELPVAA</sequence>